<reference evidence="1" key="1">
    <citation type="submission" date="2017-07" db="EMBL/GenBank/DDBJ databases">
        <title>Leptospira spp. isolated from tropical soils.</title>
        <authorList>
            <person name="Thibeaux R."/>
            <person name="Iraola G."/>
            <person name="Ferres I."/>
            <person name="Bierque E."/>
            <person name="Girault D."/>
            <person name="Soupe-Gilbert M.-E."/>
            <person name="Picardeau M."/>
            <person name="Goarant C."/>
        </authorList>
    </citation>
    <scope>NUCLEOTIDE SEQUENCE [LARGE SCALE GENOMIC DNA]</scope>
    <source>
        <strain evidence="1">ATI7-C-A5</strain>
    </source>
</reference>
<accession>A0A2N0B2Z4</accession>
<evidence type="ECO:0000313" key="1">
    <source>
        <dbReference type="EMBL" id="PJZ90919.1"/>
    </source>
</evidence>
<dbReference type="EMBL" id="NPEF01000451">
    <property type="protein sequence ID" value="PJZ90919.1"/>
    <property type="molecule type" value="Genomic_DNA"/>
</dbReference>
<organism evidence="1">
    <name type="scientific">Leptospira ellisii</name>
    <dbReference type="NCBI Taxonomy" id="2023197"/>
    <lineage>
        <taxon>Bacteria</taxon>
        <taxon>Pseudomonadati</taxon>
        <taxon>Spirochaetota</taxon>
        <taxon>Spirochaetia</taxon>
        <taxon>Leptospirales</taxon>
        <taxon>Leptospiraceae</taxon>
        <taxon>Leptospira</taxon>
    </lineage>
</organism>
<dbReference type="GO" id="GO:0003677">
    <property type="term" value="F:DNA binding"/>
    <property type="evidence" value="ECO:0007669"/>
    <property type="project" value="InterPro"/>
</dbReference>
<dbReference type="SUPFAM" id="SSF47413">
    <property type="entry name" value="lambda repressor-like DNA-binding domains"/>
    <property type="match status" value="1"/>
</dbReference>
<comment type="caution">
    <text evidence="1">The sequence shown here is derived from an EMBL/GenBank/DDBJ whole genome shotgun (WGS) entry which is preliminary data.</text>
</comment>
<gene>
    <name evidence="1" type="ORF">CH379_21595</name>
</gene>
<sequence length="131" mass="15435">MTITKKIISIKFKEIQKEFGRTNEQMAAVLDCSAPMYTLYKNGKQEIPDHRWDRFEEEFDVRREWMQTNKGSKHTKKPNDILAEVGGDAKFLIKLKDLKLATRLSKIPPDVHPKKLKLLHNFLDLYVETFE</sequence>
<protein>
    <recommendedName>
        <fullName evidence="2">XRE family transcriptional regulator</fullName>
    </recommendedName>
</protein>
<dbReference type="InterPro" id="IPR010982">
    <property type="entry name" value="Lambda_DNA-bd_dom_sf"/>
</dbReference>
<dbReference type="AlphaFoldDB" id="A0A2N0B2Z4"/>
<name>A0A2N0B2Z4_9LEPT</name>
<proteinExistence type="predicted"/>
<evidence type="ECO:0008006" key="2">
    <source>
        <dbReference type="Google" id="ProtNLM"/>
    </source>
</evidence>